<evidence type="ECO:0000256" key="1">
    <source>
        <dbReference type="ARBA" id="ARBA00007151"/>
    </source>
</evidence>
<dbReference type="OrthoDB" id="198619at2759"/>
<dbReference type="InterPro" id="IPR009022">
    <property type="entry name" value="EFG_III"/>
</dbReference>
<dbReference type="GO" id="GO:0003924">
    <property type="term" value="F:GTPase activity"/>
    <property type="evidence" value="ECO:0007669"/>
    <property type="project" value="InterPro"/>
</dbReference>
<dbReference type="InterPro" id="IPR035647">
    <property type="entry name" value="EFG_III/V"/>
</dbReference>
<dbReference type="InterPro" id="IPR023798">
    <property type="entry name" value="Ribosomal_uS7_dom"/>
</dbReference>
<evidence type="ECO:0000256" key="4">
    <source>
        <dbReference type="ARBA" id="ARBA00022980"/>
    </source>
</evidence>
<evidence type="ECO:0000259" key="7">
    <source>
        <dbReference type="PROSITE" id="PS51722"/>
    </source>
</evidence>
<keyword evidence="4" id="KW-0689">Ribosomal protein</keyword>
<keyword evidence="2" id="KW-0547">Nucleotide-binding</keyword>
<dbReference type="NCBIfam" id="TIGR00231">
    <property type="entry name" value="small_GTP"/>
    <property type="match status" value="1"/>
</dbReference>
<dbReference type="Pfam" id="PF00177">
    <property type="entry name" value="Ribosomal_S7"/>
    <property type="match status" value="1"/>
</dbReference>
<dbReference type="GO" id="GO:0032543">
    <property type="term" value="P:mitochondrial translation"/>
    <property type="evidence" value="ECO:0007669"/>
    <property type="project" value="TreeGrafter"/>
</dbReference>
<dbReference type="InterPro" id="IPR027417">
    <property type="entry name" value="P-loop_NTPase"/>
</dbReference>
<evidence type="ECO:0000256" key="5">
    <source>
        <dbReference type="ARBA" id="ARBA00023134"/>
    </source>
</evidence>
<feature type="domain" description="Tr-type G" evidence="7">
    <location>
        <begin position="219"/>
        <end position="483"/>
    </location>
</feature>
<dbReference type="InterPro" id="IPR009000">
    <property type="entry name" value="Transl_B-barrel_sf"/>
</dbReference>
<dbReference type="PROSITE" id="PS51722">
    <property type="entry name" value="G_TR_2"/>
    <property type="match status" value="1"/>
</dbReference>
<dbReference type="SUPFAM" id="SSF54980">
    <property type="entry name" value="EF-G C-terminal domain-like"/>
    <property type="match status" value="2"/>
</dbReference>
<keyword evidence="3" id="KW-0648">Protein biosynthesis</keyword>
<evidence type="ECO:0000313" key="8">
    <source>
        <dbReference type="EMBL" id="VDD76289.1"/>
    </source>
</evidence>
<name>A0A158QT78_MESCO</name>
<dbReference type="CDD" id="cd03713">
    <property type="entry name" value="EFG_mtEFG_C"/>
    <property type="match status" value="1"/>
</dbReference>
<comment type="similarity">
    <text evidence="1">Belongs to the universal ribosomal protein uS7 family.</text>
</comment>
<dbReference type="InterPro" id="IPR041095">
    <property type="entry name" value="EFG_II"/>
</dbReference>
<dbReference type="STRING" id="53468.A0A158QT78"/>
<evidence type="ECO:0000256" key="2">
    <source>
        <dbReference type="ARBA" id="ARBA00022741"/>
    </source>
</evidence>
<keyword evidence="6" id="KW-0687">Ribonucleoprotein</keyword>
<protein>
    <recommendedName>
        <fullName evidence="7">Tr-type G domain-containing protein</fullName>
    </recommendedName>
</protein>
<dbReference type="Pfam" id="PF00679">
    <property type="entry name" value="EFG_C"/>
    <property type="match status" value="1"/>
</dbReference>
<keyword evidence="5" id="KW-0342">GTP-binding</keyword>
<dbReference type="Proteomes" id="UP000267029">
    <property type="component" value="Unassembled WGS sequence"/>
</dbReference>
<dbReference type="GO" id="GO:1990904">
    <property type="term" value="C:ribonucleoprotein complex"/>
    <property type="evidence" value="ECO:0007669"/>
    <property type="project" value="UniProtKB-KW"/>
</dbReference>
<dbReference type="AlphaFoldDB" id="A0A158QT78"/>
<dbReference type="PROSITE" id="PS00301">
    <property type="entry name" value="G_TR_1"/>
    <property type="match status" value="1"/>
</dbReference>
<dbReference type="EMBL" id="UXSR01000360">
    <property type="protein sequence ID" value="VDD76289.1"/>
    <property type="molecule type" value="Genomic_DNA"/>
</dbReference>
<reference evidence="8 9" key="1">
    <citation type="submission" date="2018-10" db="EMBL/GenBank/DDBJ databases">
        <authorList>
            <consortium name="Pathogen Informatics"/>
        </authorList>
    </citation>
    <scope>NUCLEOTIDE SEQUENCE [LARGE SCALE GENOMIC DNA]</scope>
</reference>
<dbReference type="GO" id="GO:0005840">
    <property type="term" value="C:ribosome"/>
    <property type="evidence" value="ECO:0007669"/>
    <property type="project" value="UniProtKB-KW"/>
</dbReference>
<keyword evidence="9" id="KW-1185">Reference proteome</keyword>
<dbReference type="CDD" id="cd16262">
    <property type="entry name" value="EFG_III"/>
    <property type="match status" value="1"/>
</dbReference>
<dbReference type="Gene3D" id="3.30.70.240">
    <property type="match status" value="1"/>
</dbReference>
<dbReference type="Pfam" id="PF00009">
    <property type="entry name" value="GTP_EFTU"/>
    <property type="match status" value="1"/>
</dbReference>
<gene>
    <name evidence="8" type="ORF">MCOS_LOCUS2292</name>
</gene>
<accession>A0A158QT78</accession>
<dbReference type="PANTHER" id="PTHR43261:SF1">
    <property type="entry name" value="RIBOSOME-RELEASING FACTOR 2, MITOCHONDRIAL"/>
    <property type="match status" value="1"/>
</dbReference>
<dbReference type="InterPro" id="IPR036823">
    <property type="entry name" value="Ribosomal_uS7_dom_sf"/>
</dbReference>
<dbReference type="InterPro" id="IPR005225">
    <property type="entry name" value="Small_GTP-bd"/>
</dbReference>
<dbReference type="Pfam" id="PF22042">
    <property type="entry name" value="EF-G_D2"/>
    <property type="match status" value="1"/>
</dbReference>
<dbReference type="GO" id="GO:0005525">
    <property type="term" value="F:GTP binding"/>
    <property type="evidence" value="ECO:0007669"/>
    <property type="project" value="UniProtKB-KW"/>
</dbReference>
<dbReference type="PANTHER" id="PTHR43261">
    <property type="entry name" value="TRANSLATION ELONGATION FACTOR G-RELATED"/>
    <property type="match status" value="1"/>
</dbReference>
<evidence type="ECO:0000256" key="6">
    <source>
        <dbReference type="ARBA" id="ARBA00023274"/>
    </source>
</evidence>
<sequence length="964" mass="106439">MISLGVYRVPLVVTQVSSLFIFKQPHRSKKYHYALPPKVLPFDAKIDVNDPLLYKTVEPIPKWQHSGNNWDPVVMKMTGMMLYDGERETAREIMRKTFTEIKFLQMSKRKKLTGEEYSAVEVNPIKIINQAVSNCTPLLILHSVRRGGFIYKVPAPPRDEVIARHIAIRWILESARKKDKNQRIWISLSRELVNAANNEGMAIAKKKELSKQCRTRVVGEVDRGDTVTDYLDEERERGISIMSAAACLTWKHHDVHLIDTPGHVDFTFEVERGLAAVDSALIIIDACKGVESQTRTVWSQADRYQLPRMIFINKMDRPMADFGNSLDSLRQRFSGTFFPIQMPVFTGKDRFIGIVDLPSFTLKIWPNPDGVQSSQVDLFKVLASDGPSKSGDCAVDFTTLIPLALKAREQLLASLADLDDAFANEYLLVDNPERLLPVDVVSDCVRKVTISSRGFPVLVGSSRRNIGVEPVLDGIVDYLPDPSQRLPPPLITNSLRRIQNASRGNQAPPVLLTFKILFDPQRGPLSLTRVFSGSVKPGMQIKNWTRRDLDEVSCIEKLTGDAYENLDSAGPGYIVALSGLQSTRTGDILGPVIECRAEPEEAEAMDDGMEGAFVPQPVIHAALEPRSSSAFRNLERALACMQREDPSFKASFNSETGQWVIAGMGDLHLEIVLSRLRRQYKLDVSMGPLLISHKEMPEGGNESVGATTSTGIVGGRQRTIFVELVARSSGHLHASETPQVTFNKAWIHQGSVGVGHSGYGDPQSAGTLSKIMACVRQGCEVALMTGGPLLHSRVVGVSLHVRRIGQLPTSSTVTPDADLTRIQVPTSSQSFVSFTALLRSAVMKAANEALVGLPDWKVMEPVMAVELRLPIDVGSGKDTSVTPFISELSRRRGEIEGVEVVQLANGTRECCLQAFAPLAELQDFSATVRSLSSGMADLSLRLADFRPVSADRQVELLRRLGKFS</sequence>
<evidence type="ECO:0000256" key="3">
    <source>
        <dbReference type="ARBA" id="ARBA00022917"/>
    </source>
</evidence>
<dbReference type="SUPFAM" id="SSF47973">
    <property type="entry name" value="Ribosomal protein S7"/>
    <property type="match status" value="1"/>
</dbReference>
<dbReference type="SMART" id="SM00838">
    <property type="entry name" value="EFG_C"/>
    <property type="match status" value="1"/>
</dbReference>
<proteinExistence type="inferred from homology"/>
<dbReference type="SUPFAM" id="SSF52540">
    <property type="entry name" value="P-loop containing nucleoside triphosphate hydrolases"/>
    <property type="match status" value="1"/>
</dbReference>
<dbReference type="InterPro" id="IPR053905">
    <property type="entry name" value="EF-G-like_DII"/>
</dbReference>
<evidence type="ECO:0000313" key="9">
    <source>
        <dbReference type="Proteomes" id="UP000267029"/>
    </source>
</evidence>
<dbReference type="InterPro" id="IPR000795">
    <property type="entry name" value="T_Tr_GTP-bd_dom"/>
</dbReference>
<dbReference type="InterPro" id="IPR031157">
    <property type="entry name" value="G_TR_CS"/>
</dbReference>
<dbReference type="Pfam" id="PF14492">
    <property type="entry name" value="EFG_III"/>
    <property type="match status" value="1"/>
</dbReference>
<dbReference type="GO" id="GO:0032790">
    <property type="term" value="P:ribosome disassembly"/>
    <property type="evidence" value="ECO:0007669"/>
    <property type="project" value="TreeGrafter"/>
</dbReference>
<dbReference type="SUPFAM" id="SSF50447">
    <property type="entry name" value="Translation proteins"/>
    <property type="match status" value="1"/>
</dbReference>
<dbReference type="Gene3D" id="3.40.50.300">
    <property type="entry name" value="P-loop containing nucleotide triphosphate hydrolases"/>
    <property type="match status" value="2"/>
</dbReference>
<dbReference type="Gene3D" id="1.10.455.10">
    <property type="entry name" value="Ribosomal protein S7 domain"/>
    <property type="match status" value="1"/>
</dbReference>
<dbReference type="GO" id="GO:0005739">
    <property type="term" value="C:mitochondrion"/>
    <property type="evidence" value="ECO:0007669"/>
    <property type="project" value="TreeGrafter"/>
</dbReference>
<dbReference type="Gene3D" id="3.30.70.870">
    <property type="entry name" value="Elongation Factor G (Translational Gtpase), domain 3"/>
    <property type="match status" value="1"/>
</dbReference>
<dbReference type="InterPro" id="IPR000640">
    <property type="entry name" value="EFG_V-like"/>
</dbReference>
<dbReference type="InterPro" id="IPR035649">
    <property type="entry name" value="EFG_V"/>
</dbReference>
<organism evidence="8 9">
    <name type="scientific">Mesocestoides corti</name>
    <name type="common">Flatworm</name>
    <dbReference type="NCBI Taxonomy" id="53468"/>
    <lineage>
        <taxon>Eukaryota</taxon>
        <taxon>Metazoa</taxon>
        <taxon>Spiralia</taxon>
        <taxon>Lophotrochozoa</taxon>
        <taxon>Platyhelminthes</taxon>
        <taxon>Cestoda</taxon>
        <taxon>Eucestoda</taxon>
        <taxon>Cyclophyllidea</taxon>
        <taxon>Mesocestoididae</taxon>
        <taxon>Mesocestoides</taxon>
    </lineage>
</organism>